<dbReference type="InterPro" id="IPR036683">
    <property type="entry name" value="CO_DH_flav_C_dom_sf"/>
</dbReference>
<dbReference type="InterPro" id="IPR002346">
    <property type="entry name" value="Mopterin_DH_FAD-bd"/>
</dbReference>
<dbReference type="PANTHER" id="PTHR42659:SF2">
    <property type="entry name" value="XANTHINE DEHYDROGENASE SUBUNIT C-RELATED"/>
    <property type="match status" value="1"/>
</dbReference>
<dbReference type="Gene3D" id="3.30.390.50">
    <property type="entry name" value="CO dehydrogenase flavoprotein, C-terminal domain"/>
    <property type="match status" value="1"/>
</dbReference>
<protein>
    <submittedName>
        <fullName evidence="5">CO or xanthine dehydrogenase, FAD-binding subunit</fullName>
    </submittedName>
</protein>
<dbReference type="Gene3D" id="3.30.465.10">
    <property type="match status" value="1"/>
</dbReference>
<proteinExistence type="predicted"/>
<reference evidence="5 6" key="1">
    <citation type="submission" date="2016-11" db="EMBL/GenBank/DDBJ databases">
        <authorList>
            <person name="Jaros S."/>
            <person name="Januszkiewicz K."/>
            <person name="Wedrychowicz H."/>
        </authorList>
    </citation>
    <scope>NUCLEOTIDE SEQUENCE [LARGE SCALE GENOMIC DNA]</scope>
    <source>
        <strain evidence="5 6">GAS138</strain>
    </source>
</reference>
<dbReference type="Pfam" id="PF00941">
    <property type="entry name" value="FAD_binding_5"/>
    <property type="match status" value="1"/>
</dbReference>
<dbReference type="PANTHER" id="PTHR42659">
    <property type="entry name" value="XANTHINE DEHYDROGENASE SUBUNIT C-RELATED"/>
    <property type="match status" value="1"/>
</dbReference>
<keyword evidence="2" id="KW-0274">FAD</keyword>
<accession>A0A1M5RD31</accession>
<dbReference type="InterPro" id="IPR016166">
    <property type="entry name" value="FAD-bd_PCMH"/>
</dbReference>
<dbReference type="SMART" id="SM01092">
    <property type="entry name" value="CO_deh_flav_C"/>
    <property type="match status" value="1"/>
</dbReference>
<evidence type="ECO:0000256" key="3">
    <source>
        <dbReference type="ARBA" id="ARBA00023002"/>
    </source>
</evidence>
<dbReference type="GO" id="GO:0016491">
    <property type="term" value="F:oxidoreductase activity"/>
    <property type="evidence" value="ECO:0007669"/>
    <property type="project" value="UniProtKB-KW"/>
</dbReference>
<dbReference type="InterPro" id="IPR051312">
    <property type="entry name" value="Diverse_Substr_Oxidored"/>
</dbReference>
<dbReference type="InterPro" id="IPR005107">
    <property type="entry name" value="CO_DH_flav_C"/>
</dbReference>
<dbReference type="InterPro" id="IPR036318">
    <property type="entry name" value="FAD-bd_PCMH-like_sf"/>
</dbReference>
<name>A0A1M5RD31_9BRAD</name>
<dbReference type="RefSeq" id="WP_079603024.1">
    <property type="nucleotide sequence ID" value="NZ_LT670817.1"/>
</dbReference>
<dbReference type="PROSITE" id="PS51387">
    <property type="entry name" value="FAD_PCMH"/>
    <property type="match status" value="1"/>
</dbReference>
<dbReference type="EMBL" id="LT670817">
    <property type="protein sequence ID" value="SHH24050.1"/>
    <property type="molecule type" value="Genomic_DNA"/>
</dbReference>
<dbReference type="Pfam" id="PF03450">
    <property type="entry name" value="CO_deh_flav_C"/>
    <property type="match status" value="1"/>
</dbReference>
<dbReference type="AlphaFoldDB" id="A0A1M5RD31"/>
<evidence type="ECO:0000256" key="1">
    <source>
        <dbReference type="ARBA" id="ARBA00022630"/>
    </source>
</evidence>
<evidence type="ECO:0000259" key="4">
    <source>
        <dbReference type="PROSITE" id="PS51387"/>
    </source>
</evidence>
<dbReference type="SUPFAM" id="SSF56176">
    <property type="entry name" value="FAD-binding/transporter-associated domain-like"/>
    <property type="match status" value="1"/>
</dbReference>
<sequence length="273" mass="28058">MPVSVKTFATIPEAAGALSSERGARYIGGGTLVMRALNEGDLSFSTIVRVQDRSLGTIRASGGRVTIGAGVTLAQILRERDLAFLHPVARSIGGPAVRNMGTVGGNLFAPAPFGDLAVALLALDATVSVQGGYGVREMPMEEFLAGRDRAAGSVVTSVSCERPASAEAFRYRKISRVKPKGASVISLAVHVPNVGGRVSGARIALGAMGPTAIRAKSAERALEGKTLDEAGVAAAGALAAEGTSPATDAIASTWYRREVAGVHLRRLLLGQEA</sequence>
<dbReference type="Proteomes" id="UP000189796">
    <property type="component" value="Chromosome I"/>
</dbReference>
<dbReference type="GO" id="GO:0071949">
    <property type="term" value="F:FAD binding"/>
    <property type="evidence" value="ECO:0007669"/>
    <property type="project" value="InterPro"/>
</dbReference>
<keyword evidence="1" id="KW-0285">Flavoprotein</keyword>
<gene>
    <name evidence="5" type="ORF">SAMN05443248_4178</name>
</gene>
<feature type="domain" description="FAD-binding PCMH-type" evidence="4">
    <location>
        <begin position="1"/>
        <end position="165"/>
    </location>
</feature>
<dbReference type="OrthoDB" id="9814706at2"/>
<dbReference type="InterPro" id="IPR016169">
    <property type="entry name" value="FAD-bd_PCMH_sub2"/>
</dbReference>
<evidence type="ECO:0000256" key="2">
    <source>
        <dbReference type="ARBA" id="ARBA00022827"/>
    </source>
</evidence>
<evidence type="ECO:0000313" key="6">
    <source>
        <dbReference type="Proteomes" id="UP000189796"/>
    </source>
</evidence>
<evidence type="ECO:0000313" key="5">
    <source>
        <dbReference type="EMBL" id="SHH24050.1"/>
    </source>
</evidence>
<dbReference type="SUPFAM" id="SSF55447">
    <property type="entry name" value="CO dehydrogenase flavoprotein C-terminal domain-like"/>
    <property type="match status" value="1"/>
</dbReference>
<organism evidence="5 6">
    <name type="scientific">Bradyrhizobium erythrophlei</name>
    <dbReference type="NCBI Taxonomy" id="1437360"/>
    <lineage>
        <taxon>Bacteria</taxon>
        <taxon>Pseudomonadati</taxon>
        <taxon>Pseudomonadota</taxon>
        <taxon>Alphaproteobacteria</taxon>
        <taxon>Hyphomicrobiales</taxon>
        <taxon>Nitrobacteraceae</taxon>
        <taxon>Bradyrhizobium</taxon>
    </lineage>
</organism>
<keyword evidence="3" id="KW-0560">Oxidoreductase</keyword>